<proteinExistence type="predicted"/>
<feature type="transmembrane region" description="Helical" evidence="1">
    <location>
        <begin position="169"/>
        <end position="188"/>
    </location>
</feature>
<keyword evidence="1" id="KW-0472">Membrane</keyword>
<dbReference type="Proteomes" id="UP001500582">
    <property type="component" value="Unassembled WGS sequence"/>
</dbReference>
<sequence length="358" mass="41127">MKLNLDKQESEFLDETITHWEKEGLVAADQAQKLRDSYEVKGFDWMRLAKYSFWIALVCGIIAVGSLIIDDDVINWLKKLYDTPDILISLLAGIVANGFYYFGHKHKRLYPEKFFSNEALIFTGVLFTACCIAYLGKALDNGTGHYSLLFLLSVVVYGVLAWRMNSGMIWLFALMSLGSWFGTETGYQTRWSNYFLGMNYPLRFVLFGIVLVSACYLLKGKKWFAQFWELTYVSGLLYLFISLWMLSIFGNLGSLDLWWQIKQISLFYWGIISAAVAGGFLFYGLKSKDVIAREFGITFLLIALYTKYFEYLWDHVNHAIFFSILAASFWLIGRKAEKIWNLNTADKKKGADSDTANV</sequence>
<feature type="transmembrane region" description="Helical" evidence="1">
    <location>
        <begin position="230"/>
        <end position="252"/>
    </location>
</feature>
<gene>
    <name evidence="2" type="ORF">GCM10023149_53440</name>
</gene>
<evidence type="ECO:0000313" key="2">
    <source>
        <dbReference type="EMBL" id="GAA4341296.1"/>
    </source>
</evidence>
<feature type="transmembrane region" description="Helical" evidence="1">
    <location>
        <begin position="81"/>
        <end position="102"/>
    </location>
</feature>
<dbReference type="RefSeq" id="WP_345214304.1">
    <property type="nucleotide sequence ID" value="NZ_BAABFT010000030.1"/>
</dbReference>
<evidence type="ECO:0000313" key="3">
    <source>
        <dbReference type="Proteomes" id="UP001500582"/>
    </source>
</evidence>
<protein>
    <submittedName>
        <fullName evidence="2">DUF2157 domain-containing protein</fullName>
    </submittedName>
</protein>
<evidence type="ECO:0000256" key="1">
    <source>
        <dbReference type="SAM" id="Phobius"/>
    </source>
</evidence>
<organism evidence="2 3">
    <name type="scientific">Mucilaginibacter gynuensis</name>
    <dbReference type="NCBI Taxonomy" id="1302236"/>
    <lineage>
        <taxon>Bacteria</taxon>
        <taxon>Pseudomonadati</taxon>
        <taxon>Bacteroidota</taxon>
        <taxon>Sphingobacteriia</taxon>
        <taxon>Sphingobacteriales</taxon>
        <taxon>Sphingobacteriaceae</taxon>
        <taxon>Mucilaginibacter</taxon>
    </lineage>
</organism>
<name>A0ABP8HNC5_9SPHI</name>
<feature type="transmembrane region" description="Helical" evidence="1">
    <location>
        <begin position="290"/>
        <end position="309"/>
    </location>
</feature>
<feature type="transmembrane region" description="Helical" evidence="1">
    <location>
        <begin position="114"/>
        <end position="136"/>
    </location>
</feature>
<comment type="caution">
    <text evidence="2">The sequence shown here is derived from an EMBL/GenBank/DDBJ whole genome shotgun (WGS) entry which is preliminary data.</text>
</comment>
<reference evidence="3" key="1">
    <citation type="journal article" date="2019" name="Int. J. Syst. Evol. Microbiol.">
        <title>The Global Catalogue of Microorganisms (GCM) 10K type strain sequencing project: providing services to taxonomists for standard genome sequencing and annotation.</title>
        <authorList>
            <consortium name="The Broad Institute Genomics Platform"/>
            <consortium name="The Broad Institute Genome Sequencing Center for Infectious Disease"/>
            <person name="Wu L."/>
            <person name="Ma J."/>
        </authorList>
    </citation>
    <scope>NUCLEOTIDE SEQUENCE [LARGE SCALE GENOMIC DNA]</scope>
    <source>
        <strain evidence="3">JCM 17705</strain>
    </source>
</reference>
<accession>A0ABP8HNC5</accession>
<keyword evidence="3" id="KW-1185">Reference proteome</keyword>
<feature type="transmembrane region" description="Helical" evidence="1">
    <location>
        <begin position="264"/>
        <end position="283"/>
    </location>
</feature>
<feature type="transmembrane region" description="Helical" evidence="1">
    <location>
        <begin position="51"/>
        <end position="69"/>
    </location>
</feature>
<feature type="transmembrane region" description="Helical" evidence="1">
    <location>
        <begin position="200"/>
        <end position="218"/>
    </location>
</feature>
<feature type="transmembrane region" description="Helical" evidence="1">
    <location>
        <begin position="142"/>
        <end position="162"/>
    </location>
</feature>
<feature type="transmembrane region" description="Helical" evidence="1">
    <location>
        <begin position="315"/>
        <end position="333"/>
    </location>
</feature>
<dbReference type="EMBL" id="BAABFT010000030">
    <property type="protein sequence ID" value="GAA4341296.1"/>
    <property type="molecule type" value="Genomic_DNA"/>
</dbReference>
<keyword evidence="1" id="KW-1133">Transmembrane helix</keyword>
<keyword evidence="1" id="KW-0812">Transmembrane</keyword>